<dbReference type="Gene3D" id="2.60.40.740">
    <property type="match status" value="1"/>
</dbReference>
<dbReference type="SUPFAM" id="SSF49401">
    <property type="entry name" value="Bacterial adhesins"/>
    <property type="match status" value="2"/>
</dbReference>
<evidence type="ECO:0000256" key="3">
    <source>
        <dbReference type="ARBA" id="ARBA00022525"/>
    </source>
</evidence>
<dbReference type="InterPro" id="IPR008966">
    <property type="entry name" value="Adhesion_dom_sf"/>
</dbReference>
<evidence type="ECO:0000256" key="5">
    <source>
        <dbReference type="ARBA" id="ARBA00023088"/>
    </source>
</evidence>
<keyword evidence="4" id="KW-0732">Signal</keyword>
<protein>
    <recommendedName>
        <fullName evidence="11">Adhesin</fullName>
    </recommendedName>
</protein>
<dbReference type="InterPro" id="IPR041033">
    <property type="entry name" value="SpaA_PFL_dom_1"/>
</dbReference>
<dbReference type="PATRIC" id="fig|1380772.3.peg.1743"/>
<feature type="domain" description="CNA-B" evidence="7">
    <location>
        <begin position="725"/>
        <end position="807"/>
    </location>
</feature>
<dbReference type="Proteomes" id="UP000018692">
    <property type="component" value="Unassembled WGS sequence"/>
</dbReference>
<comment type="caution">
    <text evidence="9">The sequence shown here is derived from an EMBL/GenBank/DDBJ whole genome shotgun (WGS) entry which is preliminary data.</text>
</comment>
<dbReference type="Gene3D" id="2.60.40.1140">
    <property type="entry name" value="Collagen-binding surface protein Cna, B-type domain"/>
    <property type="match status" value="4"/>
</dbReference>
<keyword evidence="3" id="KW-0964">Secreted</keyword>
<evidence type="ECO:0008006" key="11">
    <source>
        <dbReference type="Google" id="ProtNLM"/>
    </source>
</evidence>
<gene>
    <name evidence="9" type="ORF">N568_0109120</name>
</gene>
<evidence type="ECO:0000313" key="10">
    <source>
        <dbReference type="Proteomes" id="UP000018692"/>
    </source>
</evidence>
<dbReference type="EMBL" id="AVFE01000035">
    <property type="protein sequence ID" value="ETD04220.1"/>
    <property type="molecule type" value="Genomic_DNA"/>
</dbReference>
<keyword evidence="5" id="KW-0572">Peptidoglycan-anchor</keyword>
<evidence type="ECO:0000256" key="4">
    <source>
        <dbReference type="ARBA" id="ARBA00022729"/>
    </source>
</evidence>
<feature type="domain" description="CNA-B" evidence="7">
    <location>
        <begin position="628"/>
        <end position="716"/>
    </location>
</feature>
<feature type="transmembrane region" description="Helical" evidence="6">
    <location>
        <begin position="849"/>
        <end position="869"/>
    </location>
</feature>
<dbReference type="Pfam" id="PF05738">
    <property type="entry name" value="Cna_B"/>
    <property type="match status" value="4"/>
</dbReference>
<evidence type="ECO:0000259" key="7">
    <source>
        <dbReference type="Pfam" id="PF05738"/>
    </source>
</evidence>
<name>V8ANM2_9LACT</name>
<evidence type="ECO:0000256" key="2">
    <source>
        <dbReference type="ARBA" id="ARBA00022512"/>
    </source>
</evidence>
<dbReference type="InterPro" id="IPR013783">
    <property type="entry name" value="Ig-like_fold"/>
</dbReference>
<organism evidence="9 10">
    <name type="scientific">Lactococcus garvieae TRF1</name>
    <dbReference type="NCBI Taxonomy" id="1380772"/>
    <lineage>
        <taxon>Bacteria</taxon>
        <taxon>Bacillati</taxon>
        <taxon>Bacillota</taxon>
        <taxon>Bacilli</taxon>
        <taxon>Lactobacillales</taxon>
        <taxon>Streptococcaceae</taxon>
        <taxon>Lactococcus</taxon>
    </lineage>
</organism>
<keyword evidence="6" id="KW-0472">Membrane</keyword>
<evidence type="ECO:0000259" key="8">
    <source>
        <dbReference type="Pfam" id="PF17802"/>
    </source>
</evidence>
<dbReference type="InterPro" id="IPR008454">
    <property type="entry name" value="Collagen-bd_Cna-like_B-typ_dom"/>
</dbReference>
<dbReference type="Pfam" id="PF17802">
    <property type="entry name" value="SpaA"/>
    <property type="match status" value="1"/>
</dbReference>
<feature type="domain" description="SpaA-like prealbumin fold" evidence="8">
    <location>
        <begin position="332"/>
        <end position="422"/>
    </location>
</feature>
<dbReference type="CDD" id="cd00222">
    <property type="entry name" value="CollagenBindB"/>
    <property type="match status" value="3"/>
</dbReference>
<evidence type="ECO:0000256" key="1">
    <source>
        <dbReference type="ARBA" id="ARBA00004191"/>
    </source>
</evidence>
<reference evidence="9 10" key="1">
    <citation type="submission" date="2013-07" db="EMBL/GenBank/DDBJ databases">
        <title>Isolation of Lactococcus garvieae strain TRF1 from the fecal material of a timber rattlesnake.</title>
        <authorList>
            <person name="McLaughlin R.W."/>
            <person name="Cochran P.A."/>
            <person name="Dowd S.E."/>
        </authorList>
    </citation>
    <scope>NUCLEOTIDE SEQUENCE [LARGE SCALE GENOMIC DNA]</scope>
    <source>
        <strain evidence="9 10">TRF1</strain>
    </source>
</reference>
<sequence>MKRVCKFIFQIVCLLATVFLLSIENRIFADSAKDVSNDLTFLEFSSGEARDGETITVNFKFEDKKMQIKTGDFINITWLNTDLVKGEGFEKAVDLTVKNKIVGTLTVSKNQAQVKFNDNITGLTDIQGWGTFDIQVRNFSESSAAVKLLVEGGGLASSIQVKKEQTGNNSTLFYNKMGDMLPDDPQHVRWFLTSNINKTEVEQPVFIKDQIQGGQRLDPSTFVIQVIGYAGYKEYTGEQGVSKFLNDYPGVGLTYSAQTNVIDIYIPTNIARYQSIVITYKTSIEVFDQEKFLNKSQAWYKEYGKPAVSGKEFDYTVVNTNISGGIDGKYKGQLKITKKLKGTNITIPNVEFNLNRLDHRLIDGAEVISLTTNSNGEAVVKNLEEGQYEVREVNAPKWISFNKSEEKYAFSIEKSNTKETELTIFNSKKTEDITANKIWNGGPDSKPTIYFKLFRKVDGSEKEEVPHSEIKKLINGQTETMWSNVEQYDDYGNAYSFSVEEVNKNGQNDVPTNYTKKEEGTTVTNTYTPELTTVSGTKIWEDNNNHEGTRPSSITVNLLADNVVVDKKIVKETDGWSYTFANLPLLKEGNEIKYSIEEEKVPGYKTIINGFNLTNQLEKDNNPTSQFITVNKVWDDYNNQDNLRPNSIQVQLYKDGKALKDKILTLDESNHWKSSFIVADGFSSKKDEHYSVKEISNIKRYSTTIDTVDNNVTITNHHVPKYFKVSGEKIWKDNNDQKKKRPTSITINLLANNKIIAQKKVTALENWKYEFIDLPVMDKGKQINYRITEDKVPGYRTSVEKFNIINTIEDSISEDSISSEDEDLSAKLSKEKETEMIKQKQQLPKTGTLNQSLILMLSGVMLSFVGYIIHKLRK</sequence>
<dbReference type="InterPro" id="IPR011252">
    <property type="entry name" value="Fibrogen-bd_dom1"/>
</dbReference>
<keyword evidence="6" id="KW-0812">Transmembrane</keyword>
<accession>V8ANM2</accession>
<evidence type="ECO:0000313" key="9">
    <source>
        <dbReference type="EMBL" id="ETD04220.1"/>
    </source>
</evidence>
<keyword evidence="2" id="KW-0134">Cell wall</keyword>
<keyword evidence="6" id="KW-1133">Transmembrane helix</keyword>
<evidence type="ECO:0000256" key="6">
    <source>
        <dbReference type="SAM" id="Phobius"/>
    </source>
</evidence>
<feature type="domain" description="CNA-B" evidence="7">
    <location>
        <begin position="534"/>
        <end position="616"/>
    </location>
</feature>
<dbReference type="Gene3D" id="2.60.40.10">
    <property type="entry name" value="Immunoglobulins"/>
    <property type="match status" value="1"/>
</dbReference>
<comment type="subcellular location">
    <subcellularLocation>
        <location evidence="1">Secreted</location>
        <location evidence="1">Cell wall</location>
    </subcellularLocation>
</comment>
<feature type="domain" description="CNA-B" evidence="7">
    <location>
        <begin position="433"/>
        <end position="526"/>
    </location>
</feature>
<dbReference type="Gene3D" id="2.60.40.1280">
    <property type="match status" value="1"/>
</dbReference>
<proteinExistence type="predicted"/>
<dbReference type="SUPFAM" id="SSF49478">
    <property type="entry name" value="Cna protein B-type domain"/>
    <property type="match status" value="4"/>
</dbReference>
<dbReference type="AlphaFoldDB" id="V8ANM2"/>
<dbReference type="GO" id="GO:0007155">
    <property type="term" value="P:cell adhesion"/>
    <property type="evidence" value="ECO:0007669"/>
    <property type="project" value="InterPro"/>
</dbReference>